<evidence type="ECO:0000313" key="1">
    <source>
        <dbReference type="EMBL" id="CAB5221481.1"/>
    </source>
</evidence>
<sequence length="160" mass="17936">MIIDTYMAFQIVKKLVTPFTDMPAYARGLIDDKGNFLRRRQEFNAEDRKALGYVDVMVINLKKLIAKIPGGATRIGTIAAALMLLRSDPKLKKIKEDLDVNDIFEMEQEFYALVEELGGVVNSTTGIAGLPPDMPPISANAANKYKKKNKLKPFSTMLRR</sequence>
<accession>A0A6J7WU11</accession>
<reference evidence="1" key="1">
    <citation type="submission" date="2020-05" db="EMBL/GenBank/DDBJ databases">
        <authorList>
            <person name="Chiriac C."/>
            <person name="Salcher M."/>
            <person name="Ghai R."/>
            <person name="Kavagutti S V."/>
        </authorList>
    </citation>
    <scope>NUCLEOTIDE SEQUENCE</scope>
</reference>
<protein>
    <submittedName>
        <fullName evidence="1">Uncharacterized protein</fullName>
    </submittedName>
</protein>
<proteinExistence type="predicted"/>
<organism evidence="1">
    <name type="scientific">uncultured Caudovirales phage</name>
    <dbReference type="NCBI Taxonomy" id="2100421"/>
    <lineage>
        <taxon>Viruses</taxon>
        <taxon>Duplodnaviria</taxon>
        <taxon>Heunggongvirae</taxon>
        <taxon>Uroviricota</taxon>
        <taxon>Caudoviricetes</taxon>
        <taxon>Peduoviridae</taxon>
        <taxon>Maltschvirus</taxon>
        <taxon>Maltschvirus maltsch</taxon>
    </lineage>
</organism>
<gene>
    <name evidence="1" type="ORF">UFOVP245_166</name>
</gene>
<name>A0A6J7WU11_9CAUD</name>
<dbReference type="EMBL" id="LR798287">
    <property type="protein sequence ID" value="CAB5221481.1"/>
    <property type="molecule type" value="Genomic_DNA"/>
</dbReference>